<keyword evidence="10" id="KW-0539">Nucleus</keyword>
<dbReference type="SMART" id="SM00248">
    <property type="entry name" value="ANK"/>
    <property type="match status" value="3"/>
</dbReference>
<dbReference type="InterPro" id="IPR047144">
    <property type="entry name" value="BCOR-like"/>
</dbReference>
<dbReference type="PANTHER" id="PTHR24117:SF8">
    <property type="entry name" value="BCL-6 COREPRESSOR"/>
    <property type="match status" value="1"/>
</dbReference>
<dbReference type="SUPFAM" id="SSF48403">
    <property type="entry name" value="Ankyrin repeat"/>
    <property type="match status" value="1"/>
</dbReference>
<evidence type="ECO:0000256" key="12">
    <source>
        <dbReference type="PROSITE-ProRule" id="PRU00023"/>
    </source>
</evidence>
<comment type="subcellular location">
    <subcellularLocation>
        <location evidence="1">Nucleus</location>
    </subcellularLocation>
</comment>
<feature type="domain" description="BCL-6 corepressor PCGF1 binding" evidence="15">
    <location>
        <begin position="1506"/>
        <end position="1618"/>
    </location>
</feature>
<organism evidence="16 17">
    <name type="scientific">Neomonachus schauinslandi</name>
    <name type="common">Hawaiian monk seal</name>
    <name type="synonym">Monachus schauinslandi</name>
    <dbReference type="NCBI Taxonomy" id="29088"/>
    <lineage>
        <taxon>Eukaryota</taxon>
        <taxon>Metazoa</taxon>
        <taxon>Chordata</taxon>
        <taxon>Craniata</taxon>
        <taxon>Vertebrata</taxon>
        <taxon>Euteleostomi</taxon>
        <taxon>Mammalia</taxon>
        <taxon>Eutheria</taxon>
        <taxon>Laurasiatheria</taxon>
        <taxon>Carnivora</taxon>
        <taxon>Caniformia</taxon>
        <taxon>Pinnipedia</taxon>
        <taxon>Phocidae</taxon>
        <taxon>Monachinae</taxon>
        <taxon>Monachini</taxon>
        <taxon>Neomonachus</taxon>
    </lineage>
</organism>
<evidence type="ECO:0000256" key="1">
    <source>
        <dbReference type="ARBA" id="ARBA00004123"/>
    </source>
</evidence>
<gene>
    <name evidence="17" type="primary">LOC110581047</name>
</gene>
<accession>A0A8M1M4Q6</accession>
<evidence type="ECO:0000259" key="15">
    <source>
        <dbReference type="Pfam" id="PF16553"/>
    </source>
</evidence>
<dbReference type="InterPro" id="IPR036770">
    <property type="entry name" value="Ankyrin_rpt-contain_sf"/>
</dbReference>
<dbReference type="GeneID" id="110581047"/>
<dbReference type="Gene3D" id="3.10.260.40">
    <property type="entry name" value="BCL-6 corepressor, PCGF1 binding domain"/>
    <property type="match status" value="1"/>
</dbReference>
<dbReference type="FunFam" id="1.25.40.20:FF:000032">
    <property type="entry name" value="BCL-6 corepressor isoform X1"/>
    <property type="match status" value="1"/>
</dbReference>
<dbReference type="PROSITE" id="PS50297">
    <property type="entry name" value="ANK_REP_REGION"/>
    <property type="match status" value="2"/>
</dbReference>
<evidence type="ECO:0000256" key="4">
    <source>
        <dbReference type="ARBA" id="ARBA00022553"/>
    </source>
</evidence>
<keyword evidence="6" id="KW-0832">Ubl conjugation</keyword>
<evidence type="ECO:0000256" key="7">
    <source>
        <dbReference type="ARBA" id="ARBA00022853"/>
    </source>
</evidence>
<feature type="region of interest" description="Disordered" evidence="13">
    <location>
        <begin position="1050"/>
        <end position="1155"/>
    </location>
</feature>
<feature type="compositionally biased region" description="Polar residues" evidence="13">
    <location>
        <begin position="1303"/>
        <end position="1320"/>
    </location>
</feature>
<dbReference type="Proteomes" id="UP000248481">
    <property type="component" value="Chromosome Y"/>
</dbReference>
<dbReference type="PANTHER" id="PTHR24117">
    <property type="entry name" value="AGAP007537-PB"/>
    <property type="match status" value="1"/>
</dbReference>
<feature type="repeat" description="ANK" evidence="12">
    <location>
        <begin position="1401"/>
        <end position="1433"/>
    </location>
</feature>
<keyword evidence="12" id="KW-0040">ANK repeat</keyword>
<evidence type="ECO:0000313" key="17">
    <source>
        <dbReference type="RefSeq" id="XP_044767970.1"/>
    </source>
</evidence>
<evidence type="ECO:0000256" key="5">
    <source>
        <dbReference type="ARBA" id="ARBA00022737"/>
    </source>
</evidence>
<evidence type="ECO:0000256" key="9">
    <source>
        <dbReference type="ARBA" id="ARBA00023163"/>
    </source>
</evidence>
<feature type="region of interest" description="Disordered" evidence="13">
    <location>
        <begin position="336"/>
        <end position="372"/>
    </location>
</feature>
<dbReference type="PROSITE" id="PS50088">
    <property type="entry name" value="ANK_REPEAT"/>
    <property type="match status" value="2"/>
</dbReference>
<dbReference type="Pfam" id="PF15808">
    <property type="entry name" value="BCOR"/>
    <property type="match status" value="1"/>
</dbReference>
<evidence type="ECO:0000256" key="2">
    <source>
        <dbReference type="ARBA" id="ARBA00022491"/>
    </source>
</evidence>
<evidence type="ECO:0000256" key="8">
    <source>
        <dbReference type="ARBA" id="ARBA00023015"/>
    </source>
</evidence>
<keyword evidence="3" id="KW-1017">Isopeptide bond</keyword>
<keyword evidence="4" id="KW-0597">Phosphoprotein</keyword>
<dbReference type="KEGG" id="nsu:110581047"/>
<dbReference type="Pfam" id="PF16553">
    <property type="entry name" value="PUFD"/>
    <property type="match status" value="1"/>
</dbReference>
<evidence type="ECO:0000256" key="3">
    <source>
        <dbReference type="ARBA" id="ARBA00022499"/>
    </source>
</evidence>
<dbReference type="InterPro" id="IPR038227">
    <property type="entry name" value="PUFD_som_sf"/>
</dbReference>
<keyword evidence="2" id="KW-0678">Repressor</keyword>
<dbReference type="GO" id="GO:0000122">
    <property type="term" value="P:negative regulation of transcription by RNA polymerase II"/>
    <property type="evidence" value="ECO:0007669"/>
    <property type="project" value="TreeGrafter"/>
</dbReference>
<name>A0A8M1M4Q6_NEOSC</name>
<protein>
    <submittedName>
        <fullName evidence="17">BCL-6 corepressor-like</fullName>
    </submittedName>
</protein>
<keyword evidence="5" id="KW-0677">Repeat</keyword>
<proteinExistence type="inferred from homology"/>
<feature type="region of interest" description="Disordered" evidence="13">
    <location>
        <begin position="1303"/>
        <end position="1322"/>
    </location>
</feature>
<dbReference type="GO" id="GO:0003714">
    <property type="term" value="F:transcription corepressor activity"/>
    <property type="evidence" value="ECO:0007669"/>
    <property type="project" value="TreeGrafter"/>
</dbReference>
<reference evidence="17" key="1">
    <citation type="submission" date="2025-08" db="UniProtKB">
        <authorList>
            <consortium name="RefSeq"/>
        </authorList>
    </citation>
    <scope>IDENTIFICATION</scope>
    <source>
        <tissue evidence="17">Blood</tissue>
    </source>
</reference>
<evidence type="ECO:0000313" key="16">
    <source>
        <dbReference type="Proteomes" id="UP000248481"/>
    </source>
</evidence>
<dbReference type="Pfam" id="PF12796">
    <property type="entry name" value="Ank_2"/>
    <property type="match status" value="1"/>
</dbReference>
<evidence type="ECO:0000256" key="6">
    <source>
        <dbReference type="ARBA" id="ARBA00022843"/>
    </source>
</evidence>
<sequence>MVGKTVHNREVDVTTAHWFGGLTALHMDYNGLIRKGLCVPENIISSSLCGLSSEKGQEAAMSTPGGLGFSPERCPEIQFKPDTPETVTVSGKPLDDFSAISRTPPRMQKISMPTAETVSLDSPLSEKQSPLNISDAGYLQLPWVRAYMASATPAIYPFHDSANKYSLNAYHTLLPQQSYSSPRPLHSPVCTNEEHFLYLPPPEYVSPHMPSSLASPVRPSVPLVTPDIPPLVHCTDKSLPWKMGISPGNPVNSHSYPHIQNSEPGLTSAKMVTSGLLGDTSLLLSSLPQSSSRVHLPSQAADTYCELHKQYTSLSTSPSATLSKPDMILTCKFPTPSLSSKYPEDPESAQPVLGYTQKSASQDRKDGSSLPPLEKQMVAKVSVDKPLDLSAEVVDVDTSKADHMKKIAPTILVETRAGSGLVFSGGEILKETSSPPGNGCALYKPKIISTTVPLSWVVPGQNPHEDKKSEDMLLKNRASGWAIPQQQNSLCPHVGVADAIVTNTLGSAFPVGYPASVLPAPDASADCCKATRSSTDRMLSIIQHVGQCSTVPAKHNGDPSYKGIENSFLSSSVSLSPNEALRSPPVPYPSSYLPCPVPEGTPISTLSLHGKGPGYPHSVLMPDGSLFLRHLAPKPALPHCLSTGRPEFVTYQLALRGLGMVHPMSIPHVPREITKEEESVKWSWSHETASYKDPTLQNQFSKMLEGSNSRLHPEVPADKNLKPSPRWNQGKIVVKSNKLVYVDLLWEEQDAKTYSNMSKLGFTDESVGQNTEFTKSYTDTDLQPHHDFITLREELGCINDFHGAYAVKEAPGQSVFNLINENVPAATKKENLGMPVSTPFLDPALGNGGHTVTFGKTQNDPKSFCVGSAAPSVDVVLTPKKDGVDKAESSDVKVLKQKSLKLAKRIANSAGYVSDQFKCVTTELQADSSQLSCEQRALQHAMMCFSELEMKEMKGNLPMTKDAEMCTFSSTNWERLKRNEDKKPGLIVLEEAIAGQKNTETCEDSAAKKYSLFKALEEKDIPVKKYFVDRCPTSKPPSMDMLYSPTLQLGRKHKVSHDRNHTETTVEEEPLQKVKQRRVSKGLHPKKQHHLLHLRKRWKQQVSTAERKPDQNGKKKMAQEVQSDVTAQRNNSSKHKSSRKGAEAKTNRNWSDVSFKSSDNEQAFPLFSTSVPMKSLSPTSTSTKPASMMQSKEQKIKETQKTHVLYTEEKDSQAASMLQKYTKNTEKPSGKRVCKTKHLISHESRQGLSLPVNCFVKNADSKVTIGGVKKQEKCSSNYYLSPASQDQKSFNHLQQLLPASESLQRLPQSSSRPDTVQSQPMLPEGRRLMVNKNAGETLLQRASQLGYQELVVYCLENKICNVNHQDNAGYSALHEASAGGWLCIVQHLLKYGADVNCSAQDGTRPLHDAVENDHLEIVRLLLSYGADPTLATYSGRTIMKMTHSKLMEMFLADYLNDLRGHNDDEFIAPWEFYGSSVCEPDNKAGHNVLASPPGPEDQYDEDKANSDVFEFEFSDSPLLPCYNVQVSVYQGARNWFLLSDVLKKLKMSSCAFRCNFPNLEIITVTEAEFYRQVSASSLYSCSKDLEAFNPESKELLDLVEITNELQTLLGSSIEWLNPSDMALEKDH</sequence>
<dbReference type="InterPro" id="IPR032365">
    <property type="entry name" value="PUFD"/>
</dbReference>
<comment type="similarity">
    <text evidence="11">Belongs to the BCOR family.</text>
</comment>
<dbReference type="InterPro" id="IPR002110">
    <property type="entry name" value="Ankyrin_rpt"/>
</dbReference>
<keyword evidence="16" id="KW-1185">Reference proteome</keyword>
<dbReference type="GO" id="GO:0005634">
    <property type="term" value="C:nucleus"/>
    <property type="evidence" value="ECO:0007669"/>
    <property type="project" value="UniProtKB-SubCell"/>
</dbReference>
<feature type="repeat" description="ANK" evidence="12">
    <location>
        <begin position="1368"/>
        <end position="1400"/>
    </location>
</feature>
<evidence type="ECO:0000259" key="14">
    <source>
        <dbReference type="Pfam" id="PF15808"/>
    </source>
</evidence>
<keyword evidence="9" id="KW-0804">Transcription</keyword>
<dbReference type="FunFam" id="3.10.260.40:FF:000001">
    <property type="entry name" value="BCL-6 corepressor isoform X2"/>
    <property type="match status" value="1"/>
</dbReference>
<evidence type="ECO:0000256" key="10">
    <source>
        <dbReference type="ARBA" id="ARBA00023242"/>
    </source>
</evidence>
<evidence type="ECO:0000256" key="13">
    <source>
        <dbReference type="SAM" id="MobiDB-lite"/>
    </source>
</evidence>
<keyword evidence="7" id="KW-0156">Chromatin regulator</keyword>
<feature type="domain" description="BCL-6 corepressor non-ankyrin-repeat" evidence="14">
    <location>
        <begin position="1082"/>
        <end position="1284"/>
    </location>
</feature>
<feature type="compositionally biased region" description="Basic residues" evidence="13">
    <location>
        <begin position="1074"/>
        <end position="1099"/>
    </location>
</feature>
<keyword evidence="8" id="KW-0805">Transcription regulation</keyword>
<dbReference type="Gene3D" id="1.25.40.20">
    <property type="entry name" value="Ankyrin repeat-containing domain"/>
    <property type="match status" value="1"/>
</dbReference>
<dbReference type="RefSeq" id="XP_044767970.1">
    <property type="nucleotide sequence ID" value="XM_044912035.1"/>
</dbReference>
<evidence type="ECO:0000256" key="11">
    <source>
        <dbReference type="ARBA" id="ARBA00034703"/>
    </source>
</evidence>
<dbReference type="InterPro" id="IPR031628">
    <property type="entry name" value="BCOR"/>
</dbReference>
<dbReference type="GO" id="GO:0006325">
    <property type="term" value="P:chromatin organization"/>
    <property type="evidence" value="ECO:0007669"/>
    <property type="project" value="UniProtKB-KW"/>
</dbReference>